<gene>
    <name evidence="1" type="ORF">NCTC11421_03880</name>
</gene>
<sequence>MAYPKLKTTKRDVTAKELANASAVPQEPFSGMVAIPRRLPSRKLYQPR</sequence>
<reference evidence="1" key="1">
    <citation type="submission" date="2018-06" db="EMBL/GenBank/DDBJ databases">
        <authorList>
            <consortium name="Pathogen Informatics"/>
            <person name="Doyle S."/>
        </authorList>
    </citation>
    <scope>NUCLEOTIDE SEQUENCE [LARGE SCALE GENOMIC DNA]</scope>
    <source>
        <strain evidence="1">NCTC11421</strain>
    </source>
</reference>
<evidence type="ECO:0000313" key="1">
    <source>
        <dbReference type="EMBL" id="SUB32440.1"/>
    </source>
</evidence>
<protein>
    <submittedName>
        <fullName evidence="1">Uncharacterized protein</fullName>
    </submittedName>
</protein>
<organism evidence="1">
    <name type="scientific">Neisseria gonorrhoeae</name>
    <dbReference type="NCBI Taxonomy" id="485"/>
    <lineage>
        <taxon>Bacteria</taxon>
        <taxon>Pseudomonadati</taxon>
        <taxon>Pseudomonadota</taxon>
        <taxon>Betaproteobacteria</taxon>
        <taxon>Neisseriales</taxon>
        <taxon>Neisseriaceae</taxon>
        <taxon>Neisseria</taxon>
    </lineage>
</organism>
<name>A0A379B300_NEIGO</name>
<accession>A0A379B300</accession>
<dbReference type="AlphaFoldDB" id="A0A379B300"/>
<proteinExistence type="predicted"/>
<dbReference type="EMBL" id="UGRI01000004">
    <property type="protein sequence ID" value="SUB32440.1"/>
    <property type="molecule type" value="Genomic_DNA"/>
</dbReference>